<dbReference type="GO" id="GO:0140359">
    <property type="term" value="F:ABC-type transporter activity"/>
    <property type="evidence" value="ECO:0007669"/>
    <property type="project" value="InterPro"/>
</dbReference>
<dbReference type="InterPro" id="IPR039421">
    <property type="entry name" value="Type_1_exporter"/>
</dbReference>
<dbReference type="Pfam" id="PF00664">
    <property type="entry name" value="ABC_membrane"/>
    <property type="match status" value="1"/>
</dbReference>
<dbReference type="NCBIfam" id="TIGR02868">
    <property type="entry name" value="CydC"/>
    <property type="match status" value="1"/>
</dbReference>
<evidence type="ECO:0000313" key="12">
    <source>
        <dbReference type="Proteomes" id="UP000285324"/>
    </source>
</evidence>
<feature type="transmembrane region" description="Helical" evidence="8">
    <location>
        <begin position="159"/>
        <end position="180"/>
    </location>
</feature>
<dbReference type="OrthoDB" id="9802264at2"/>
<feature type="transmembrane region" description="Helical" evidence="8">
    <location>
        <begin position="130"/>
        <end position="153"/>
    </location>
</feature>
<evidence type="ECO:0000256" key="2">
    <source>
        <dbReference type="ARBA" id="ARBA00022475"/>
    </source>
</evidence>
<feature type="transmembrane region" description="Helical" evidence="8">
    <location>
        <begin position="247"/>
        <end position="265"/>
    </location>
</feature>
<dbReference type="InterPro" id="IPR003593">
    <property type="entry name" value="AAA+_ATPase"/>
</dbReference>
<dbReference type="InterPro" id="IPR027417">
    <property type="entry name" value="P-loop_NTPase"/>
</dbReference>
<evidence type="ECO:0000256" key="8">
    <source>
        <dbReference type="SAM" id="Phobius"/>
    </source>
</evidence>
<dbReference type="PROSITE" id="PS00211">
    <property type="entry name" value="ABC_TRANSPORTER_1"/>
    <property type="match status" value="1"/>
</dbReference>
<comment type="caution">
    <text evidence="11">The sequence shown here is derived from an EMBL/GenBank/DDBJ whole genome shotgun (WGS) entry which is preliminary data.</text>
</comment>
<dbReference type="AlphaFoldDB" id="A0A424W8U8"/>
<feature type="transmembrane region" description="Helical" evidence="8">
    <location>
        <begin position="277"/>
        <end position="296"/>
    </location>
</feature>
<protein>
    <submittedName>
        <fullName evidence="11">Thiol reductant ABC exporter subunit CydC</fullName>
    </submittedName>
</protein>
<dbReference type="EMBL" id="QVXO01000038">
    <property type="protein sequence ID" value="RPJ89631.1"/>
    <property type="molecule type" value="Genomic_DNA"/>
</dbReference>
<dbReference type="SMART" id="SM00382">
    <property type="entry name" value="AAA"/>
    <property type="match status" value="1"/>
</dbReference>
<dbReference type="GO" id="GO:0034040">
    <property type="term" value="F:ATPase-coupled lipid transmembrane transporter activity"/>
    <property type="evidence" value="ECO:0007669"/>
    <property type="project" value="TreeGrafter"/>
</dbReference>
<evidence type="ECO:0000259" key="9">
    <source>
        <dbReference type="PROSITE" id="PS50893"/>
    </source>
</evidence>
<dbReference type="PANTHER" id="PTHR24221:SF654">
    <property type="entry name" value="ATP-BINDING CASSETTE SUB-FAMILY B MEMBER 6"/>
    <property type="match status" value="1"/>
</dbReference>
<accession>A0A424W8U8</accession>
<keyword evidence="7 8" id="KW-0472">Membrane</keyword>
<dbReference type="InterPro" id="IPR036640">
    <property type="entry name" value="ABC1_TM_sf"/>
</dbReference>
<evidence type="ECO:0000259" key="10">
    <source>
        <dbReference type="PROSITE" id="PS50929"/>
    </source>
</evidence>
<dbReference type="GO" id="GO:0016887">
    <property type="term" value="F:ATP hydrolysis activity"/>
    <property type="evidence" value="ECO:0007669"/>
    <property type="project" value="InterPro"/>
</dbReference>
<gene>
    <name evidence="11" type="primary">cydC</name>
    <name evidence="11" type="ORF">DY367_21845</name>
</gene>
<evidence type="ECO:0000313" key="11">
    <source>
        <dbReference type="EMBL" id="RPJ89631.1"/>
    </source>
</evidence>
<reference evidence="11 12" key="1">
    <citation type="submission" date="2018-08" db="EMBL/GenBank/DDBJ databases">
        <title>Achromobacter xylosoxidans Genome sequencing and assembly.</title>
        <authorList>
            <person name="Wang R."/>
            <person name="Rensing C."/>
            <person name="Li Y."/>
        </authorList>
    </citation>
    <scope>NUCLEOTIDE SEQUENCE [LARGE SCALE GENOMIC DNA]</scope>
    <source>
        <strain evidence="11 12">GD003A</strain>
    </source>
</reference>
<keyword evidence="6 8" id="KW-1133">Transmembrane helix</keyword>
<dbReference type="InterPro" id="IPR014223">
    <property type="entry name" value="ABC_CydC/D"/>
</dbReference>
<evidence type="ECO:0000256" key="1">
    <source>
        <dbReference type="ARBA" id="ARBA00004651"/>
    </source>
</evidence>
<dbReference type="InterPro" id="IPR003439">
    <property type="entry name" value="ABC_transporter-like_ATP-bd"/>
</dbReference>
<dbReference type="SUPFAM" id="SSF90123">
    <property type="entry name" value="ABC transporter transmembrane region"/>
    <property type="match status" value="1"/>
</dbReference>
<dbReference type="Pfam" id="PF00005">
    <property type="entry name" value="ABC_tran"/>
    <property type="match status" value="1"/>
</dbReference>
<dbReference type="Gene3D" id="1.20.1560.10">
    <property type="entry name" value="ABC transporter type 1, transmembrane domain"/>
    <property type="match status" value="1"/>
</dbReference>
<keyword evidence="4" id="KW-0547">Nucleotide-binding</keyword>
<evidence type="ECO:0000256" key="6">
    <source>
        <dbReference type="ARBA" id="ARBA00022989"/>
    </source>
</evidence>
<dbReference type="GO" id="GO:0005886">
    <property type="term" value="C:plasma membrane"/>
    <property type="evidence" value="ECO:0007669"/>
    <property type="project" value="UniProtKB-SubCell"/>
</dbReference>
<dbReference type="Gene3D" id="3.40.50.300">
    <property type="entry name" value="P-loop containing nucleotide triphosphate hydrolases"/>
    <property type="match status" value="1"/>
</dbReference>
<evidence type="ECO:0000256" key="3">
    <source>
        <dbReference type="ARBA" id="ARBA00022692"/>
    </source>
</evidence>
<feature type="transmembrane region" description="Helical" evidence="8">
    <location>
        <begin position="41"/>
        <end position="64"/>
    </location>
</feature>
<dbReference type="PANTHER" id="PTHR24221">
    <property type="entry name" value="ATP-BINDING CASSETTE SUB-FAMILY B"/>
    <property type="match status" value="1"/>
</dbReference>
<dbReference type="RefSeq" id="WP_118933589.1">
    <property type="nucleotide sequence ID" value="NZ_CP061008.1"/>
</dbReference>
<evidence type="ECO:0000256" key="7">
    <source>
        <dbReference type="ARBA" id="ARBA00023136"/>
    </source>
</evidence>
<dbReference type="GO" id="GO:0045454">
    <property type="term" value="P:cell redox homeostasis"/>
    <property type="evidence" value="ECO:0007669"/>
    <property type="project" value="InterPro"/>
</dbReference>
<dbReference type="PROSITE" id="PS50929">
    <property type="entry name" value="ABC_TM1F"/>
    <property type="match status" value="1"/>
</dbReference>
<feature type="domain" description="ABC transporter" evidence="9">
    <location>
        <begin position="337"/>
        <end position="567"/>
    </location>
</feature>
<keyword evidence="5" id="KW-0067">ATP-binding</keyword>
<name>A0A424W8U8_ALCXX</name>
<dbReference type="Proteomes" id="UP000285324">
    <property type="component" value="Unassembled WGS sequence"/>
</dbReference>
<dbReference type="PROSITE" id="PS50893">
    <property type="entry name" value="ABC_TRANSPORTER_2"/>
    <property type="match status" value="1"/>
</dbReference>
<proteinExistence type="predicted"/>
<organism evidence="11 12">
    <name type="scientific">Alcaligenes xylosoxydans xylosoxydans</name>
    <name type="common">Achromobacter xylosoxidans</name>
    <dbReference type="NCBI Taxonomy" id="85698"/>
    <lineage>
        <taxon>Bacteria</taxon>
        <taxon>Pseudomonadati</taxon>
        <taxon>Pseudomonadota</taxon>
        <taxon>Betaproteobacteria</taxon>
        <taxon>Burkholderiales</taxon>
        <taxon>Alcaligenaceae</taxon>
        <taxon>Achromobacter</taxon>
    </lineage>
</organism>
<dbReference type="InterPro" id="IPR011527">
    <property type="entry name" value="ABC1_TM_dom"/>
</dbReference>
<evidence type="ECO:0000256" key="4">
    <source>
        <dbReference type="ARBA" id="ARBA00022741"/>
    </source>
</evidence>
<evidence type="ECO:0000256" key="5">
    <source>
        <dbReference type="ARBA" id="ARBA00022840"/>
    </source>
</evidence>
<feature type="domain" description="ABC transmembrane type-1" evidence="10">
    <location>
        <begin position="19"/>
        <end position="304"/>
    </location>
</feature>
<dbReference type="InterPro" id="IPR017871">
    <property type="entry name" value="ABC_transporter-like_CS"/>
</dbReference>
<dbReference type="GO" id="GO:0034775">
    <property type="term" value="P:glutathione transmembrane transport"/>
    <property type="evidence" value="ECO:0007669"/>
    <property type="project" value="InterPro"/>
</dbReference>
<sequence length="567" mass="58638">MKNLLLLLPLYARRKSGLLLALFCALATVAAGVGLLGVSGWFLTGAALAGAGGAFNLFAPSALVRGLSFLRIVARYADRVVGHSATLRLLADLRAKVFSALIRLTPRQLARYRDGDLVARMTGDVDALDTVFLFVVAPLVTAILAGAVLTAVLGSWVPAAALALALALLVACVLVPLWLLRAARKPGAAAQESAAGLRAATLDAVEGHADMVALHAQAQTAAHFERLCEASAFARRSQARVAARGQFFLQAAAGASVLALLWFGLDTLEGGRIEGPTLAGLLLAVIGIFEVAGPIMRGASRMGSAISAAGRIREVTQSEPDMQDPAAPSVLPDSGVLELDGVRFAYSARGASASPPVLDGVSLRVAPGERIAIVGPSGAGKSTLLHLLLRLEDPQAGQVRFGGCDARACTQADWHRRIALLSQDAPVFLGTLRTNLLIGDPKADDAALWRALDAARLGDFVRGLPDGLDTWAGETGSQLSAGQARRLCLARALLSPAAVIVLDEPTAGLDAEAEAAFFSDLAGAVQGRAVVLATHAALPAGAVDRRYALQDGRLQQCELSSGAATLA</sequence>
<dbReference type="SUPFAM" id="SSF52540">
    <property type="entry name" value="P-loop containing nucleoside triphosphate hydrolases"/>
    <property type="match status" value="1"/>
</dbReference>
<keyword evidence="2" id="KW-1003">Cell membrane</keyword>
<dbReference type="GO" id="GO:0005524">
    <property type="term" value="F:ATP binding"/>
    <property type="evidence" value="ECO:0007669"/>
    <property type="project" value="UniProtKB-KW"/>
</dbReference>
<comment type="subcellular location">
    <subcellularLocation>
        <location evidence="1">Cell membrane</location>
        <topology evidence="1">Multi-pass membrane protein</topology>
    </subcellularLocation>
</comment>
<keyword evidence="3 8" id="KW-0812">Transmembrane</keyword>